<proteinExistence type="predicted"/>
<keyword evidence="5" id="KW-0574">Periplasm</keyword>
<dbReference type="AlphaFoldDB" id="A0A7L4ZG24"/>
<feature type="signal peptide" evidence="7">
    <location>
        <begin position="1"/>
        <end position="22"/>
    </location>
</feature>
<dbReference type="KEGG" id="kan:IMCC3317_09580"/>
<evidence type="ECO:0000256" key="4">
    <source>
        <dbReference type="ARBA" id="ARBA00022729"/>
    </source>
</evidence>
<feature type="chain" id="PRO_5029560788" description="AlgX/AlgJ SGNH hydrolase-like domain-containing protein" evidence="7">
    <location>
        <begin position="23"/>
        <end position="337"/>
    </location>
</feature>
<comment type="pathway">
    <text evidence="2">Glycan biosynthesis; alginate biosynthesis.</text>
</comment>
<reference evidence="9 10" key="1">
    <citation type="journal article" date="2013" name="Int. J. Syst. Evol. Microbiol.">
        <title>Kordia antarctica sp. nov., isolated from Antarctic seawater.</title>
        <authorList>
            <person name="Baek K."/>
            <person name="Choi A."/>
            <person name="Kang I."/>
            <person name="Lee K."/>
            <person name="Cho J.C."/>
        </authorList>
    </citation>
    <scope>NUCLEOTIDE SEQUENCE [LARGE SCALE GENOMIC DNA]</scope>
    <source>
        <strain evidence="9 10">IMCC3317</strain>
    </source>
</reference>
<gene>
    <name evidence="9" type="ORF">IMCC3317_09580</name>
</gene>
<accession>A0A7L4ZG24</accession>
<evidence type="ECO:0000256" key="5">
    <source>
        <dbReference type="ARBA" id="ARBA00022764"/>
    </source>
</evidence>
<evidence type="ECO:0000313" key="10">
    <source>
        <dbReference type="Proteomes" id="UP000464657"/>
    </source>
</evidence>
<keyword evidence="10" id="KW-1185">Reference proteome</keyword>
<dbReference type="EMBL" id="CP019288">
    <property type="protein sequence ID" value="QHI35612.1"/>
    <property type="molecule type" value="Genomic_DNA"/>
</dbReference>
<evidence type="ECO:0000256" key="7">
    <source>
        <dbReference type="SAM" id="SignalP"/>
    </source>
</evidence>
<comment type="subcellular location">
    <subcellularLocation>
        <location evidence="1">Periplasm</location>
    </subcellularLocation>
</comment>
<dbReference type="GO" id="GO:0042597">
    <property type="term" value="C:periplasmic space"/>
    <property type="evidence" value="ECO:0007669"/>
    <property type="project" value="UniProtKB-SubCell"/>
</dbReference>
<dbReference type="OrthoDB" id="175771at2"/>
<evidence type="ECO:0000256" key="3">
    <source>
        <dbReference type="ARBA" id="ARBA00022679"/>
    </source>
</evidence>
<dbReference type="GO" id="GO:0042121">
    <property type="term" value="P:alginic acid biosynthetic process"/>
    <property type="evidence" value="ECO:0007669"/>
    <property type="project" value="UniProtKB-UniPathway"/>
</dbReference>
<dbReference type="UniPathway" id="UPA00286"/>
<dbReference type="Proteomes" id="UP000464657">
    <property type="component" value="Chromosome"/>
</dbReference>
<keyword evidence="4 7" id="KW-0732">Signal</keyword>
<evidence type="ECO:0000256" key="2">
    <source>
        <dbReference type="ARBA" id="ARBA00005182"/>
    </source>
</evidence>
<evidence type="ECO:0000313" key="9">
    <source>
        <dbReference type="EMBL" id="QHI35612.1"/>
    </source>
</evidence>
<dbReference type="GO" id="GO:0016788">
    <property type="term" value="F:hydrolase activity, acting on ester bonds"/>
    <property type="evidence" value="ECO:0007669"/>
    <property type="project" value="UniProtKB-ARBA"/>
</dbReference>
<sequence length="337" mass="37135">MKNTYKLVGIVAVLLFSVNTIAQTAFEKICKEKIANASNSTIVGENGWLFLSNELAHISKGKFYGSEATQTSVATNSDRKDPIPAIVDFNNQLKKLNIKLYLMPVPPKAIINANKLDASVKVNQDLNIHYKNLYKKLADEGVEVIDLFPEFTKSTATGTETYCKQDSHWNPKGIEIASSLIANKIKKEQWYKAYSGTKTKENAVKKTIQIKGDLSAGTGTTNLSKEKIILNTFPKSSAIDKDSPVLIMGDSHTLIFHAGGDMFAENAGLSDNVAAKLGLNVDLIGVKGSGTTSVRIDLYRKAKNAEWLNKKKVIIWCFAARDFSESENGWRKVPVKK</sequence>
<name>A0A7L4ZG24_9FLAO</name>
<feature type="domain" description="AlgX/AlgJ SGNH hydrolase-like" evidence="8">
    <location>
        <begin position="42"/>
        <end position="318"/>
    </location>
</feature>
<keyword evidence="3" id="KW-0808">Transferase</keyword>
<dbReference type="GO" id="GO:0016740">
    <property type="term" value="F:transferase activity"/>
    <property type="evidence" value="ECO:0007669"/>
    <property type="project" value="UniProtKB-KW"/>
</dbReference>
<protein>
    <recommendedName>
        <fullName evidence="8">AlgX/AlgJ SGNH hydrolase-like domain-containing protein</fullName>
    </recommendedName>
</protein>
<evidence type="ECO:0000259" key="8">
    <source>
        <dbReference type="Pfam" id="PF16822"/>
    </source>
</evidence>
<dbReference type="InterPro" id="IPR031811">
    <property type="entry name" value="ALGX/ALGJ_SGNH-like"/>
</dbReference>
<dbReference type="Pfam" id="PF16822">
    <property type="entry name" value="ALGX"/>
    <property type="match status" value="1"/>
</dbReference>
<dbReference type="Gene3D" id="3.40.50.1110">
    <property type="entry name" value="SGNH hydrolase"/>
    <property type="match status" value="1"/>
</dbReference>
<dbReference type="SUPFAM" id="SSF52266">
    <property type="entry name" value="SGNH hydrolase"/>
    <property type="match status" value="1"/>
</dbReference>
<evidence type="ECO:0000256" key="6">
    <source>
        <dbReference type="ARBA" id="ARBA00022841"/>
    </source>
</evidence>
<evidence type="ECO:0000256" key="1">
    <source>
        <dbReference type="ARBA" id="ARBA00004418"/>
    </source>
</evidence>
<organism evidence="9 10">
    <name type="scientific">Kordia antarctica</name>
    <dbReference type="NCBI Taxonomy" id="1218801"/>
    <lineage>
        <taxon>Bacteria</taxon>
        <taxon>Pseudomonadati</taxon>
        <taxon>Bacteroidota</taxon>
        <taxon>Flavobacteriia</taxon>
        <taxon>Flavobacteriales</taxon>
        <taxon>Flavobacteriaceae</taxon>
        <taxon>Kordia</taxon>
    </lineage>
</organism>
<dbReference type="RefSeq" id="WP_160128343.1">
    <property type="nucleotide sequence ID" value="NZ_CP019288.1"/>
</dbReference>
<dbReference type="InterPro" id="IPR036514">
    <property type="entry name" value="SGNH_hydro_sf"/>
</dbReference>
<keyword evidence="6" id="KW-0016">Alginate biosynthesis</keyword>